<dbReference type="AlphaFoldDB" id="A0A1R4JZT3"/>
<protein>
    <submittedName>
        <fullName evidence="2">Phage protein</fullName>
    </submittedName>
</protein>
<dbReference type="Gene3D" id="1.10.260.40">
    <property type="entry name" value="lambda repressor-like DNA-binding domains"/>
    <property type="match status" value="1"/>
</dbReference>
<proteinExistence type="predicted"/>
<dbReference type="PROSITE" id="PS50943">
    <property type="entry name" value="HTH_CROC1"/>
    <property type="match status" value="1"/>
</dbReference>
<dbReference type="CDD" id="cd00093">
    <property type="entry name" value="HTH_XRE"/>
    <property type="match status" value="1"/>
</dbReference>
<feature type="domain" description="HTH cro/C1-type" evidence="1">
    <location>
        <begin position="17"/>
        <end position="51"/>
    </location>
</feature>
<gene>
    <name evidence="2" type="ORF">FM104_09550</name>
</gene>
<organism evidence="2 3">
    <name type="scientific">Microbacterium esteraromaticum</name>
    <dbReference type="NCBI Taxonomy" id="57043"/>
    <lineage>
        <taxon>Bacteria</taxon>
        <taxon>Bacillati</taxon>
        <taxon>Actinomycetota</taxon>
        <taxon>Actinomycetes</taxon>
        <taxon>Micrococcales</taxon>
        <taxon>Microbacteriaceae</taxon>
        <taxon>Microbacterium</taxon>
    </lineage>
</organism>
<keyword evidence="3" id="KW-1185">Reference proteome</keyword>
<accession>A0A1R4JZT3</accession>
<evidence type="ECO:0000313" key="3">
    <source>
        <dbReference type="Proteomes" id="UP000196320"/>
    </source>
</evidence>
<name>A0A1R4JZT3_9MICO</name>
<dbReference type="Proteomes" id="UP000196320">
    <property type="component" value="Unassembled WGS sequence"/>
</dbReference>
<sequence>MDVRTAARLMTEAGRKMSPSGISKIENGDRRVDVDDLTALAYIFRTTPAALLTPPTKAVTLTGVPDSYLPEEIQAWVAGSVKLTTEDLVRFWKEQRFTAINAKRWAEQMLTTYDQGQVGVTPREVYQERYEAQDAREAHATGRLLQFDPNASVTFD</sequence>
<dbReference type="SUPFAM" id="SSF47413">
    <property type="entry name" value="lambda repressor-like DNA-binding domains"/>
    <property type="match status" value="1"/>
</dbReference>
<dbReference type="EMBL" id="FUKO01000022">
    <property type="protein sequence ID" value="SJN37283.1"/>
    <property type="molecule type" value="Genomic_DNA"/>
</dbReference>
<evidence type="ECO:0000313" key="2">
    <source>
        <dbReference type="EMBL" id="SJN37283.1"/>
    </source>
</evidence>
<dbReference type="GO" id="GO:0003677">
    <property type="term" value="F:DNA binding"/>
    <property type="evidence" value="ECO:0007669"/>
    <property type="project" value="InterPro"/>
</dbReference>
<dbReference type="InterPro" id="IPR001387">
    <property type="entry name" value="Cro/C1-type_HTH"/>
</dbReference>
<reference evidence="2 3" key="1">
    <citation type="submission" date="2017-02" db="EMBL/GenBank/DDBJ databases">
        <authorList>
            <person name="Peterson S.W."/>
        </authorList>
    </citation>
    <scope>NUCLEOTIDE SEQUENCE [LARGE SCALE GENOMIC DNA]</scope>
    <source>
        <strain evidence="2 3">B Mb 05.01</strain>
    </source>
</reference>
<dbReference type="InterPro" id="IPR010982">
    <property type="entry name" value="Lambda_DNA-bd_dom_sf"/>
</dbReference>
<evidence type="ECO:0000259" key="1">
    <source>
        <dbReference type="PROSITE" id="PS50943"/>
    </source>
</evidence>